<dbReference type="InterPro" id="IPR006342">
    <property type="entry name" value="FkbM_mtfrase"/>
</dbReference>
<dbReference type="SUPFAM" id="SSF53335">
    <property type="entry name" value="S-adenosyl-L-methionine-dependent methyltransferases"/>
    <property type="match status" value="1"/>
</dbReference>
<dbReference type="AlphaFoldDB" id="A0A813HTM7"/>
<feature type="chain" id="PRO_5032894539" description="Methyltransferase FkbM domain-containing protein" evidence="1">
    <location>
        <begin position="29"/>
        <end position="369"/>
    </location>
</feature>
<proteinExistence type="predicted"/>
<name>A0A813HTM7_POLGL</name>
<accession>A0A813HTM7</accession>
<reference evidence="3" key="1">
    <citation type="submission" date="2021-02" db="EMBL/GenBank/DDBJ databases">
        <authorList>
            <person name="Dougan E. K."/>
            <person name="Rhodes N."/>
            <person name="Thang M."/>
            <person name="Chan C."/>
        </authorList>
    </citation>
    <scope>NUCLEOTIDE SEQUENCE</scope>
</reference>
<organism evidence="3 4">
    <name type="scientific">Polarella glacialis</name>
    <name type="common">Dinoflagellate</name>
    <dbReference type="NCBI Taxonomy" id="89957"/>
    <lineage>
        <taxon>Eukaryota</taxon>
        <taxon>Sar</taxon>
        <taxon>Alveolata</taxon>
        <taxon>Dinophyceae</taxon>
        <taxon>Suessiales</taxon>
        <taxon>Suessiaceae</taxon>
        <taxon>Polarella</taxon>
    </lineage>
</organism>
<dbReference type="EMBL" id="CAJNNV010032988">
    <property type="protein sequence ID" value="CAE8641761.1"/>
    <property type="molecule type" value="Genomic_DNA"/>
</dbReference>
<dbReference type="OrthoDB" id="2108639at2759"/>
<dbReference type="PANTHER" id="PTHR34203">
    <property type="entry name" value="METHYLTRANSFERASE, FKBM FAMILY PROTEIN"/>
    <property type="match status" value="1"/>
</dbReference>
<sequence length="369" mass="40710">MAGEASVSMMLLLLASLLICFLFEGVIADGGYDGQLSDLRQRVQHLEKQLSMSNSNMNNNAKLYHRCPYGTQLGNARGFVICLRDAFSLIDEEIRRSGKWEDCEVLMEISSVLGQQVHVLDVGANIGACTMALAAAGHHVVAVEPHPKLFSQLNASVALNGFPSFRHGRHHGAVDVHRVALTSKEKAGRVLLWERPRNPAATFTMSLDAAAAASSVKDIPATYYTSESADAVTLDDTFFWQGRGPRSFDLVKIDVNGGELDVVEGAMRTFLRYPPKAFKFEFWPANIRKLDGDPLKLLSFFLENGYHLWVLQGTAGSESTFRILDEGQSLLDHLARIEKRFIDVIALSSARFPPKNSMRQSLGLAELSL</sequence>
<evidence type="ECO:0000313" key="4">
    <source>
        <dbReference type="Proteomes" id="UP000654075"/>
    </source>
</evidence>
<evidence type="ECO:0000259" key="2">
    <source>
        <dbReference type="Pfam" id="PF05050"/>
    </source>
</evidence>
<dbReference type="Pfam" id="PF05050">
    <property type="entry name" value="Methyltransf_21"/>
    <property type="match status" value="1"/>
</dbReference>
<evidence type="ECO:0000313" key="3">
    <source>
        <dbReference type="EMBL" id="CAE8641761.1"/>
    </source>
</evidence>
<protein>
    <recommendedName>
        <fullName evidence="2">Methyltransferase FkbM domain-containing protein</fullName>
    </recommendedName>
</protein>
<dbReference type="NCBIfam" id="TIGR01444">
    <property type="entry name" value="fkbM_fam"/>
    <property type="match status" value="1"/>
</dbReference>
<comment type="caution">
    <text evidence="3">The sequence shown here is derived from an EMBL/GenBank/DDBJ whole genome shotgun (WGS) entry which is preliminary data.</text>
</comment>
<dbReference type="PANTHER" id="PTHR34203:SF15">
    <property type="entry name" value="SLL1173 PROTEIN"/>
    <property type="match status" value="1"/>
</dbReference>
<keyword evidence="1" id="KW-0732">Signal</keyword>
<dbReference type="Proteomes" id="UP000654075">
    <property type="component" value="Unassembled WGS sequence"/>
</dbReference>
<feature type="signal peptide" evidence="1">
    <location>
        <begin position="1"/>
        <end position="28"/>
    </location>
</feature>
<keyword evidence="4" id="KW-1185">Reference proteome</keyword>
<feature type="domain" description="Methyltransferase FkbM" evidence="2">
    <location>
        <begin position="121"/>
        <end position="307"/>
    </location>
</feature>
<dbReference type="InterPro" id="IPR029063">
    <property type="entry name" value="SAM-dependent_MTases_sf"/>
</dbReference>
<evidence type="ECO:0000256" key="1">
    <source>
        <dbReference type="SAM" id="SignalP"/>
    </source>
</evidence>
<gene>
    <name evidence="3" type="ORF">PGLA1383_LOCUS56352</name>
</gene>
<dbReference type="InterPro" id="IPR052514">
    <property type="entry name" value="SAM-dependent_MTase"/>
</dbReference>
<dbReference type="Gene3D" id="3.40.50.150">
    <property type="entry name" value="Vaccinia Virus protein VP39"/>
    <property type="match status" value="1"/>
</dbReference>